<dbReference type="InParanoid" id="A0A3N0VA59"/>
<dbReference type="GO" id="GO:0016787">
    <property type="term" value="F:hydrolase activity"/>
    <property type="evidence" value="ECO:0007669"/>
    <property type="project" value="UniProtKB-KW"/>
</dbReference>
<feature type="signal peptide" evidence="4">
    <location>
        <begin position="1"/>
        <end position="35"/>
    </location>
</feature>
<feature type="region of interest" description="Disordered" evidence="3">
    <location>
        <begin position="31"/>
        <end position="61"/>
    </location>
</feature>
<evidence type="ECO:0000313" key="6">
    <source>
        <dbReference type="Proteomes" id="UP000282106"/>
    </source>
</evidence>
<dbReference type="Gene3D" id="3.40.50.1820">
    <property type="entry name" value="alpha/beta hydrolase"/>
    <property type="match status" value="1"/>
</dbReference>
<keyword evidence="2" id="KW-0378">Hydrolase</keyword>
<organism evidence="5 6">
    <name type="scientific">Stagnimonas aquatica</name>
    <dbReference type="NCBI Taxonomy" id="2689987"/>
    <lineage>
        <taxon>Bacteria</taxon>
        <taxon>Pseudomonadati</taxon>
        <taxon>Pseudomonadota</taxon>
        <taxon>Gammaproteobacteria</taxon>
        <taxon>Nevskiales</taxon>
        <taxon>Nevskiaceae</taxon>
        <taxon>Stagnimonas</taxon>
    </lineage>
</organism>
<name>A0A3N0VA59_9GAMM</name>
<comment type="caution">
    <text evidence="5">The sequence shown here is derived from an EMBL/GenBank/DDBJ whole genome shotgun (WGS) entry which is preliminary data.</text>
</comment>
<evidence type="ECO:0000256" key="4">
    <source>
        <dbReference type="SAM" id="SignalP"/>
    </source>
</evidence>
<keyword evidence="6" id="KW-1185">Reference proteome</keyword>
<dbReference type="GO" id="GO:0005576">
    <property type="term" value="C:extracellular region"/>
    <property type="evidence" value="ECO:0007669"/>
    <property type="project" value="InterPro"/>
</dbReference>
<evidence type="ECO:0008006" key="7">
    <source>
        <dbReference type="Google" id="ProtNLM"/>
    </source>
</evidence>
<sequence>MAGQPERQRMNHLRRSLQLLVLALTSTLAPPLASASSTSPGAPPETATSASAEATPKPASSERNYALYVPPKLEAANQPSPLVVVLHGSNQRGADLVAAWCDLANEQGFLVLGPDSLEPRKWNLQDDGPGFINTVIDAVRAQHPVDSRRIYLFGYSAGGLYALTLGLVESEYFAGIASYAALWKQESDQAALQLLRRKKLPVKLIIGEADALYTREAQRSMEQALRKQRVAVSSTVIEGQGHSYADVSSEINRLAWAYLKDQKLPDEPVYIDYGLDDQSSAAPPAQ</sequence>
<dbReference type="Proteomes" id="UP000282106">
    <property type="component" value="Unassembled WGS sequence"/>
</dbReference>
<evidence type="ECO:0000256" key="2">
    <source>
        <dbReference type="ARBA" id="ARBA00022801"/>
    </source>
</evidence>
<dbReference type="PANTHER" id="PTHR43037:SF5">
    <property type="entry name" value="FERULOYL ESTERASE"/>
    <property type="match status" value="1"/>
</dbReference>
<evidence type="ECO:0000313" key="5">
    <source>
        <dbReference type="EMBL" id="ROH89542.1"/>
    </source>
</evidence>
<gene>
    <name evidence="5" type="ORF">ED208_10455</name>
</gene>
<proteinExistence type="predicted"/>
<feature type="chain" id="PRO_5018103046" description="Alpha/beta hydrolase" evidence="4">
    <location>
        <begin position="36"/>
        <end position="286"/>
    </location>
</feature>
<protein>
    <recommendedName>
        <fullName evidence="7">Alpha/beta hydrolase</fullName>
    </recommendedName>
</protein>
<evidence type="ECO:0000256" key="3">
    <source>
        <dbReference type="SAM" id="MobiDB-lite"/>
    </source>
</evidence>
<reference evidence="5 6" key="1">
    <citation type="submission" date="2018-10" db="EMBL/GenBank/DDBJ databases">
        <authorList>
            <person name="Chen W.-M."/>
        </authorList>
    </citation>
    <scope>NUCLEOTIDE SEQUENCE [LARGE SCALE GENOMIC DNA]</scope>
    <source>
        <strain evidence="5 6">THS-13</strain>
    </source>
</reference>
<dbReference type="EMBL" id="RJVO01000004">
    <property type="protein sequence ID" value="ROH89542.1"/>
    <property type="molecule type" value="Genomic_DNA"/>
</dbReference>
<keyword evidence="1 4" id="KW-0732">Signal</keyword>
<evidence type="ECO:0000256" key="1">
    <source>
        <dbReference type="ARBA" id="ARBA00022729"/>
    </source>
</evidence>
<dbReference type="InterPro" id="IPR010126">
    <property type="entry name" value="Esterase_phb"/>
</dbReference>
<dbReference type="AlphaFoldDB" id="A0A3N0VA59"/>
<dbReference type="SUPFAM" id="SSF53474">
    <property type="entry name" value="alpha/beta-Hydrolases"/>
    <property type="match status" value="1"/>
</dbReference>
<dbReference type="InterPro" id="IPR029058">
    <property type="entry name" value="AB_hydrolase_fold"/>
</dbReference>
<accession>A0A3N0VA59</accession>
<dbReference type="InterPro" id="IPR050955">
    <property type="entry name" value="Plant_Biomass_Hydrol_Est"/>
</dbReference>
<dbReference type="Pfam" id="PF10503">
    <property type="entry name" value="Esterase_PHB"/>
    <property type="match status" value="1"/>
</dbReference>
<dbReference type="PANTHER" id="PTHR43037">
    <property type="entry name" value="UNNAMED PRODUCT-RELATED"/>
    <property type="match status" value="1"/>
</dbReference>